<evidence type="ECO:0000259" key="4">
    <source>
        <dbReference type="Pfam" id="PF20155"/>
    </source>
</evidence>
<evidence type="ECO:0000259" key="3">
    <source>
        <dbReference type="Pfam" id="PF01464"/>
    </source>
</evidence>
<feature type="compositionally biased region" description="Basic and acidic residues" evidence="2">
    <location>
        <begin position="49"/>
        <end position="64"/>
    </location>
</feature>
<dbReference type="EMBL" id="AZFI01000002">
    <property type="protein sequence ID" value="KRM31945.1"/>
    <property type="molecule type" value="Genomic_DNA"/>
</dbReference>
<feature type="domain" description="Tape measure protein N-terminal" evidence="4">
    <location>
        <begin position="283"/>
        <end position="469"/>
    </location>
</feature>
<dbReference type="Proteomes" id="UP000051217">
    <property type="component" value="Unassembled WGS sequence"/>
</dbReference>
<dbReference type="Pfam" id="PF20155">
    <property type="entry name" value="TMP_3"/>
    <property type="match status" value="1"/>
</dbReference>
<dbReference type="InterPro" id="IPR023346">
    <property type="entry name" value="Lysozyme-like_dom_sf"/>
</dbReference>
<dbReference type="NCBIfam" id="TIGR02675">
    <property type="entry name" value="tape_meas_nterm"/>
    <property type="match status" value="1"/>
</dbReference>
<comment type="caution">
    <text evidence="5">The sequence shown here is derived from an EMBL/GenBank/DDBJ whole genome shotgun (WGS) entry which is preliminary data.</text>
</comment>
<dbReference type="Pfam" id="PF01464">
    <property type="entry name" value="SLT"/>
    <property type="match status" value="1"/>
</dbReference>
<keyword evidence="1" id="KW-0175">Coiled coil</keyword>
<feature type="coiled-coil region" evidence="1">
    <location>
        <begin position="229"/>
        <end position="256"/>
    </location>
</feature>
<feature type="region of interest" description="Disordered" evidence="2">
    <location>
        <begin position="1"/>
        <end position="70"/>
    </location>
</feature>
<organism evidence="5 6">
    <name type="scientific">Ligilactobacillus acidipiscis DSM 15836</name>
    <dbReference type="NCBI Taxonomy" id="1423716"/>
    <lineage>
        <taxon>Bacteria</taxon>
        <taxon>Bacillati</taxon>
        <taxon>Bacillota</taxon>
        <taxon>Bacilli</taxon>
        <taxon>Lactobacillales</taxon>
        <taxon>Lactobacillaceae</taxon>
        <taxon>Ligilactobacillus</taxon>
    </lineage>
</organism>
<protein>
    <submittedName>
        <fullName evidence="5">Uncharacterized protein</fullName>
    </submittedName>
</protein>
<proteinExistence type="predicted"/>
<dbReference type="SUPFAM" id="SSF53955">
    <property type="entry name" value="Lysozyme-like"/>
    <property type="match status" value="1"/>
</dbReference>
<evidence type="ECO:0000256" key="2">
    <source>
        <dbReference type="SAM" id="MobiDB-lite"/>
    </source>
</evidence>
<dbReference type="InterPro" id="IPR008258">
    <property type="entry name" value="Transglycosylase_SLT_dom_1"/>
</dbReference>
<dbReference type="CDD" id="cd13402">
    <property type="entry name" value="LT_TF-like"/>
    <property type="match status" value="1"/>
</dbReference>
<evidence type="ECO:0000256" key="1">
    <source>
        <dbReference type="SAM" id="Coils"/>
    </source>
</evidence>
<dbReference type="Gene3D" id="1.10.530.10">
    <property type="match status" value="1"/>
</dbReference>
<sequence length="1368" mass="146293">MAVDKAMQEANKVDKRLESIGQGTGDQLSEDFNANAEKVSDKSSSTSKKVQDDFSDPVKQKLEADDSNLSEKVASAKTSLEKLPDEEITRLRADAEEAGITDFDKLLEALPEEEITELLAKAQKGEVVDFDELLSSLPEETRTALLADAERGEVTGFNELIDEVPKKKTTNLKADAEEHGIVDFDKLLQKLPKSVRTKLEAMAEEDEVIDYEKLLRSIPTKYLTELELNDNASEGLRNIQNEAEETKGKFSRLKDIIKGSFIGGAVLQGVSAIGGYLKDTAGEAMNASDAMQGFQATMELAGKSSKTIKSVGKDVKEYADTTVYDLKDVSSTTAQLAANGVKGYEKLTEAAGNLTAVAGGTKDDFKSVAQVMTQTAGAGKLTTENWNQLTDAIPGASGKLQKAMKKNGAYTGDFRDAMANGKISAGEFDKAIEELGMTDKAKKYAKGTAAFEGAFGHLKSEIVNGLKAIIDAIGKSNITGAINGLAGAASKAFGLIVKAVGPVKRAFSDLGKIISPIGKIIGTIAKGAFSVFADIIGDVVDGIKSLKDNAKDSEGPVSSIAKVLEKMAGHQKALMLVGKAIGYIGTSIFALKGAGKVLSGVSSAVGALTRLPKSIAYKLNVKTKAARKAISTFATYVKRAGGGIKKALKWSAKVTAKVAKKTVRGLGKAFRTAGKGAKKALRFTAHIATSAAKKAMSGLVTVAKTTGRGIRLAFNFLKANPFVLIVSAIAAVIAILVELYKHNKKFRKFVNGIVKSAKAIFSGVTKWFGQMYKGAVKHVKNLWNGTKKHFSNGWRNVKKWTNNGKKAVADRFNDMKKRATGAAKSMWKTAKRDFKNGANTSKAITKTMKDVVSGHWGNLGKDISRIGSSIKKGAHDHFRGMYRSLDKLTGGGLGKLTRAFSGFGKGVKNVFKGIKDSIKKHVKNGINGAIGWLNKGIGGINKIIHTFGGSKHAIHKIRKLKTGGSGYRGIAQVNDGNGEEAILKGGQAYKVTGKNAYVNLEGDETVVPHEASRSMFGESIAHYAGGSKNWLSSLTGWVKDKWDGIVNFIKHPIKSLGNVVTNAMGRIRGSELVTKVTPALGHGLVKGISGTFVKMLKKLKNKHDEDKDAPKGAGVQRWKGQVKDALKANGLSTSSGMVNKVLRQIRTESGGNEKAVQGNIGDKNNKTGDLAKGLMQTISTTFNANAFKGHHNIFNGYDNLLAALRYAKKRYGSSLSFLGNGHGYDNGGYVKKPQIASLAEHNPEYVVNARKDSADGLLMDALNERAAFAPNSLSAKIAGVVRSVQASNGTMVQPTLTGSNSQSNNQEIVMHDYGEKLDSLGKKLDAIVDKRVTVDGQSFSKAYENYGSVQRVQRQQFNDRGLAINANI</sequence>
<feature type="domain" description="Transglycosylase SLT" evidence="3">
    <location>
        <begin position="1145"/>
        <end position="1215"/>
    </location>
</feature>
<gene>
    <name evidence="5" type="ORF">FC65_GL000855</name>
</gene>
<accession>A0ABR5PPV2</accession>
<keyword evidence="6" id="KW-1185">Reference proteome</keyword>
<dbReference type="PANTHER" id="PTHR37813:SF1">
    <property type="entry name" value="FELS-2 PROPHAGE PROTEIN"/>
    <property type="match status" value="1"/>
</dbReference>
<dbReference type="PANTHER" id="PTHR37813">
    <property type="entry name" value="FELS-2 PROPHAGE PROTEIN"/>
    <property type="match status" value="1"/>
</dbReference>
<name>A0ABR5PPV2_9LACO</name>
<reference evidence="5 6" key="1">
    <citation type="journal article" date="2015" name="Genome Announc.">
        <title>Expanding the biotechnology potential of lactobacilli through comparative genomics of 213 strains and associated genera.</title>
        <authorList>
            <person name="Sun Z."/>
            <person name="Harris H.M."/>
            <person name="McCann A."/>
            <person name="Guo C."/>
            <person name="Argimon S."/>
            <person name="Zhang W."/>
            <person name="Yang X."/>
            <person name="Jeffery I.B."/>
            <person name="Cooney J.C."/>
            <person name="Kagawa T.F."/>
            <person name="Liu W."/>
            <person name="Song Y."/>
            <person name="Salvetti E."/>
            <person name="Wrobel A."/>
            <person name="Rasinkangas P."/>
            <person name="Parkhill J."/>
            <person name="Rea M.C."/>
            <person name="O'Sullivan O."/>
            <person name="Ritari J."/>
            <person name="Douillard F.P."/>
            <person name="Paul Ross R."/>
            <person name="Yang R."/>
            <person name="Briner A.E."/>
            <person name="Felis G.E."/>
            <person name="de Vos W.M."/>
            <person name="Barrangou R."/>
            <person name="Klaenhammer T.R."/>
            <person name="Caufield P.W."/>
            <person name="Cui Y."/>
            <person name="Zhang H."/>
            <person name="O'Toole P.W."/>
        </authorList>
    </citation>
    <scope>NUCLEOTIDE SEQUENCE [LARGE SCALE GENOMIC DNA]</scope>
    <source>
        <strain evidence="5 6">DSM 15836</strain>
    </source>
</reference>
<evidence type="ECO:0000313" key="5">
    <source>
        <dbReference type="EMBL" id="KRM31945.1"/>
    </source>
</evidence>
<dbReference type="InterPro" id="IPR013491">
    <property type="entry name" value="Tape_meas_N"/>
</dbReference>
<evidence type="ECO:0000313" key="6">
    <source>
        <dbReference type="Proteomes" id="UP000051217"/>
    </source>
</evidence>